<proteinExistence type="inferred from homology"/>
<dbReference type="GO" id="GO:0046464">
    <property type="term" value="P:acylglycerol catabolic process"/>
    <property type="evidence" value="ECO:0007669"/>
    <property type="project" value="TreeGrafter"/>
</dbReference>
<dbReference type="EMBL" id="DPXL01000186">
    <property type="protein sequence ID" value="HCM32491.1"/>
    <property type="molecule type" value="Genomic_DNA"/>
</dbReference>
<comment type="caution">
    <text evidence="5">The sequence shown here is derived from an EMBL/GenBank/DDBJ whole genome shotgun (WGS) entry which is preliminary data.</text>
</comment>
<dbReference type="InterPro" id="IPR000073">
    <property type="entry name" value="AB_hydrolase_1"/>
</dbReference>
<name>A0A3D3G7X4_ACIRA</name>
<sequence>MTVEIYPCKNHSVQTVVLSSGLGGHANFWQPQIEALREYFQVICYDHEGIGSQSPELPENYSIQHLAEQLAKILKQHQQQNCHFIGHALGGFIGIELVRLYPELVNRLVLINAWDRLDSHTEKCFSTRIALLRYAGIEAYIRAQALFLYPPAWISAHSLQLNEQENKMIGIFAPLENVFKRLHALQNYQPFEVARQIQNPTLVLTNQDDFLVPWQRGLVLAKLIKNAELELMPNGGHASTITQAQSVNEILIKFLTKTTD</sequence>
<evidence type="ECO:0000313" key="5">
    <source>
        <dbReference type="EMBL" id="HCM32491.1"/>
    </source>
</evidence>
<dbReference type="GO" id="GO:0047372">
    <property type="term" value="F:monoacylglycerol lipase activity"/>
    <property type="evidence" value="ECO:0007669"/>
    <property type="project" value="TreeGrafter"/>
</dbReference>
<comment type="function">
    <text evidence="2">Involved in pyrimidine catabolism. May facilitate the hydrolysis of carbamate, a reaction that can also occur spontaneously.</text>
</comment>
<evidence type="ECO:0000256" key="1">
    <source>
        <dbReference type="ARBA" id="ARBA00022801"/>
    </source>
</evidence>
<dbReference type="GO" id="GO:0006212">
    <property type="term" value="P:uracil catabolic process"/>
    <property type="evidence" value="ECO:0007669"/>
    <property type="project" value="UniProtKB-UniRule"/>
</dbReference>
<dbReference type="InterPro" id="IPR019913">
    <property type="entry name" value="Pyrimidine_utilisation_RutD"/>
</dbReference>
<accession>A0A3D3G7X4</accession>
<dbReference type="Pfam" id="PF08386">
    <property type="entry name" value="Abhydrolase_4"/>
    <property type="match status" value="1"/>
</dbReference>
<comment type="catalytic activity">
    <reaction evidence="2">
        <text>carbamate + 2 H(+) = NH4(+) + CO2</text>
        <dbReference type="Rhea" id="RHEA:15649"/>
        <dbReference type="ChEBI" id="CHEBI:13941"/>
        <dbReference type="ChEBI" id="CHEBI:15378"/>
        <dbReference type="ChEBI" id="CHEBI:16526"/>
        <dbReference type="ChEBI" id="CHEBI:28938"/>
    </reaction>
</comment>
<evidence type="ECO:0000313" key="6">
    <source>
        <dbReference type="Proteomes" id="UP000262257"/>
    </source>
</evidence>
<dbReference type="PANTHER" id="PTHR43798:SF5">
    <property type="entry name" value="MONOACYLGLYCEROL LIPASE ABHD6"/>
    <property type="match status" value="1"/>
</dbReference>
<organism evidence="5 6">
    <name type="scientific">Acinetobacter radioresistens</name>
    <dbReference type="NCBI Taxonomy" id="40216"/>
    <lineage>
        <taxon>Bacteria</taxon>
        <taxon>Pseudomonadati</taxon>
        <taxon>Pseudomonadota</taxon>
        <taxon>Gammaproteobacteria</taxon>
        <taxon>Moraxellales</taxon>
        <taxon>Moraxellaceae</taxon>
        <taxon>Acinetobacter</taxon>
    </lineage>
</organism>
<evidence type="ECO:0000259" key="3">
    <source>
        <dbReference type="Pfam" id="PF00561"/>
    </source>
</evidence>
<dbReference type="EC" id="3.5.1.-" evidence="2"/>
<dbReference type="Gene3D" id="3.40.50.1820">
    <property type="entry name" value="alpha/beta hydrolase"/>
    <property type="match status" value="1"/>
</dbReference>
<dbReference type="GO" id="GO:0019740">
    <property type="term" value="P:nitrogen utilization"/>
    <property type="evidence" value="ECO:0007669"/>
    <property type="project" value="UniProtKB-UniRule"/>
</dbReference>
<dbReference type="NCBIfam" id="TIGR03611">
    <property type="entry name" value="RutD"/>
    <property type="match status" value="1"/>
</dbReference>
<feature type="domain" description="Peptidase S33 tripeptidyl aminopeptidase-like C-terminal" evidence="4">
    <location>
        <begin position="191"/>
        <end position="258"/>
    </location>
</feature>
<dbReference type="HAMAP" id="MF_00832">
    <property type="entry name" value="RutD"/>
    <property type="match status" value="1"/>
</dbReference>
<dbReference type="InterPro" id="IPR029058">
    <property type="entry name" value="AB_hydrolase_fold"/>
</dbReference>
<dbReference type="AlphaFoldDB" id="A0A3D3G7X4"/>
<dbReference type="PANTHER" id="PTHR43798">
    <property type="entry name" value="MONOACYLGLYCEROL LIPASE"/>
    <property type="match status" value="1"/>
</dbReference>
<evidence type="ECO:0000259" key="4">
    <source>
        <dbReference type="Pfam" id="PF08386"/>
    </source>
</evidence>
<comment type="similarity">
    <text evidence="2">Belongs to the AB hydrolase superfamily. Hydrolase RutD family.</text>
</comment>
<dbReference type="PRINTS" id="PR00111">
    <property type="entry name" value="ABHYDROLASE"/>
</dbReference>
<dbReference type="GO" id="GO:0016811">
    <property type="term" value="F:hydrolase activity, acting on carbon-nitrogen (but not peptide) bonds, in linear amides"/>
    <property type="evidence" value="ECO:0007669"/>
    <property type="project" value="InterPro"/>
</dbReference>
<gene>
    <name evidence="2 5" type="primary">rutD</name>
    <name evidence="5" type="ORF">DIC32_14595</name>
</gene>
<dbReference type="InterPro" id="IPR050266">
    <property type="entry name" value="AB_hydrolase_sf"/>
</dbReference>
<dbReference type="GO" id="GO:0016020">
    <property type="term" value="C:membrane"/>
    <property type="evidence" value="ECO:0007669"/>
    <property type="project" value="TreeGrafter"/>
</dbReference>
<dbReference type="SUPFAM" id="SSF53474">
    <property type="entry name" value="alpha/beta-Hydrolases"/>
    <property type="match status" value="1"/>
</dbReference>
<dbReference type="Pfam" id="PF00561">
    <property type="entry name" value="Abhydrolase_1"/>
    <property type="match status" value="1"/>
</dbReference>
<feature type="domain" description="AB hydrolase-1" evidence="3">
    <location>
        <begin position="15"/>
        <end position="122"/>
    </location>
</feature>
<keyword evidence="1 2" id="KW-0378">Hydrolase</keyword>
<protein>
    <recommendedName>
        <fullName evidence="2">Putative carbamate hydrolase RutD</fullName>
        <ecNumber evidence="2">3.5.1.-</ecNumber>
    </recommendedName>
    <alternativeName>
        <fullName evidence="2">Aminohydrolase</fullName>
    </alternativeName>
</protein>
<evidence type="ECO:0000256" key="2">
    <source>
        <dbReference type="HAMAP-Rule" id="MF_00832"/>
    </source>
</evidence>
<dbReference type="InterPro" id="IPR013595">
    <property type="entry name" value="Pept_S33_TAP-like_C"/>
</dbReference>
<reference evidence="5 6" key="1">
    <citation type="journal article" date="2018" name="Nat. Biotechnol.">
        <title>A standardized bacterial taxonomy based on genome phylogeny substantially revises the tree of life.</title>
        <authorList>
            <person name="Parks D.H."/>
            <person name="Chuvochina M."/>
            <person name="Waite D.W."/>
            <person name="Rinke C."/>
            <person name="Skarshewski A."/>
            <person name="Chaumeil P.A."/>
            <person name="Hugenholtz P."/>
        </authorList>
    </citation>
    <scope>NUCLEOTIDE SEQUENCE [LARGE SCALE GENOMIC DNA]</scope>
    <source>
        <strain evidence="5">UBA10045</strain>
    </source>
</reference>
<dbReference type="Proteomes" id="UP000262257">
    <property type="component" value="Unassembled WGS sequence"/>
</dbReference>